<feature type="domain" description="DUF4387" evidence="1">
    <location>
        <begin position="9"/>
        <end position="102"/>
    </location>
</feature>
<reference evidence="2 3" key="1">
    <citation type="journal article" date="2016" name="Nat. Commun.">
        <title>Thousands of microbial genomes shed light on interconnected biogeochemical processes in an aquifer system.</title>
        <authorList>
            <person name="Anantharaman K."/>
            <person name="Brown C.T."/>
            <person name="Hug L.A."/>
            <person name="Sharon I."/>
            <person name="Castelle C.J."/>
            <person name="Probst A.J."/>
            <person name="Thomas B.C."/>
            <person name="Singh A."/>
            <person name="Wilkins M.J."/>
            <person name="Karaoz U."/>
            <person name="Brodie E.L."/>
            <person name="Williams K.H."/>
            <person name="Hubbard S.S."/>
            <person name="Banfield J.F."/>
        </authorList>
    </citation>
    <scope>NUCLEOTIDE SEQUENCE [LARGE SCALE GENOMIC DNA]</scope>
</reference>
<comment type="caution">
    <text evidence="2">The sequence shown here is derived from an EMBL/GenBank/DDBJ whole genome shotgun (WGS) entry which is preliminary data.</text>
</comment>
<dbReference type="AlphaFoldDB" id="A0A1F7F155"/>
<organism evidence="2 3">
    <name type="scientific">Candidatus Raymondbacteria bacterium RIFOXYD12_FULL_49_13</name>
    <dbReference type="NCBI Taxonomy" id="1817890"/>
    <lineage>
        <taxon>Bacteria</taxon>
        <taxon>Raymondiibacteriota</taxon>
    </lineage>
</organism>
<dbReference type="Pfam" id="PF14330">
    <property type="entry name" value="DUF4387"/>
    <property type="match status" value="1"/>
</dbReference>
<evidence type="ECO:0000313" key="2">
    <source>
        <dbReference type="EMBL" id="OGK00390.1"/>
    </source>
</evidence>
<dbReference type="Proteomes" id="UP000179243">
    <property type="component" value="Unassembled WGS sequence"/>
</dbReference>
<accession>A0A1F7F155</accession>
<proteinExistence type="predicted"/>
<evidence type="ECO:0000259" key="1">
    <source>
        <dbReference type="Pfam" id="PF14330"/>
    </source>
</evidence>
<dbReference type="InterPro" id="IPR025496">
    <property type="entry name" value="DUF4387"/>
</dbReference>
<protein>
    <submittedName>
        <fullName evidence="2">Acyl-CoA synthetase</fullName>
    </submittedName>
</protein>
<name>A0A1F7F155_UNCRA</name>
<gene>
    <name evidence="2" type="ORF">A2519_01140</name>
</gene>
<sequence length="104" mass="12181">MKKTSILKAARVIRSKNSGPYELTFDIIFKNKRYFHLFRKRNIITRKKVAMLYRANEDDVLKIIYFEPAYAMKITLKRWMPSGHAGESDIYGAQQHAPLLGITF</sequence>
<evidence type="ECO:0000313" key="3">
    <source>
        <dbReference type="Proteomes" id="UP000179243"/>
    </source>
</evidence>
<dbReference type="EMBL" id="MFYX01000147">
    <property type="protein sequence ID" value="OGK00390.1"/>
    <property type="molecule type" value="Genomic_DNA"/>
</dbReference>